<dbReference type="EMBL" id="OW970316">
    <property type="protein sequence ID" value="CAH6371373.1"/>
    <property type="molecule type" value="Genomic_DNA"/>
</dbReference>
<protein>
    <submittedName>
        <fullName evidence="2">Nuclear transport factor 2 family protein</fullName>
    </submittedName>
</protein>
<gene>
    <name evidence="2" type="ORF">DAPPPG734_23320</name>
</gene>
<evidence type="ECO:0000313" key="3">
    <source>
        <dbReference type="Proteomes" id="UP001158961"/>
    </source>
</evidence>
<geneLocation type="plasmid" evidence="2 3">
    <name>P1</name>
</geneLocation>
<proteinExistence type="predicted"/>
<dbReference type="SUPFAM" id="SSF54427">
    <property type="entry name" value="NTF2-like"/>
    <property type="match status" value="1"/>
</dbReference>
<accession>A0AAN2FHA7</accession>
<reference evidence="2" key="1">
    <citation type="submission" date="2022-05" db="EMBL/GenBank/DDBJ databases">
        <authorList>
            <person name="Pothier F. J."/>
        </authorList>
    </citation>
    <scope>NUCLEOTIDE SEQUENCE</scope>
    <source>
        <strain evidence="2">DAPP-PG734</strain>
        <plasmid evidence="2">P1</plasmid>
    </source>
</reference>
<dbReference type="InterPro" id="IPR037401">
    <property type="entry name" value="SnoaL-like"/>
</dbReference>
<feature type="domain" description="SnoaL-like" evidence="1">
    <location>
        <begin position="13"/>
        <end position="120"/>
    </location>
</feature>
<evidence type="ECO:0000259" key="1">
    <source>
        <dbReference type="Pfam" id="PF12680"/>
    </source>
</evidence>
<organism evidence="2 3">
    <name type="scientific">Enterobacter agglomerans</name>
    <name type="common">Erwinia herbicola</name>
    <name type="synonym">Pantoea agglomerans</name>
    <dbReference type="NCBI Taxonomy" id="549"/>
    <lineage>
        <taxon>Bacteria</taxon>
        <taxon>Pseudomonadati</taxon>
        <taxon>Pseudomonadota</taxon>
        <taxon>Gammaproteobacteria</taxon>
        <taxon>Enterobacterales</taxon>
        <taxon>Erwiniaceae</taxon>
        <taxon>Pantoea</taxon>
        <taxon>Pantoea agglomerans group</taxon>
    </lineage>
</organism>
<dbReference type="Proteomes" id="UP001158961">
    <property type="component" value="Plasmid P1"/>
</dbReference>
<dbReference type="InterPro" id="IPR032710">
    <property type="entry name" value="NTF2-like_dom_sf"/>
</dbReference>
<dbReference type="RefSeq" id="WP_031594297.1">
    <property type="nucleotide sequence ID" value="NZ_CP143415.1"/>
</dbReference>
<evidence type="ECO:0000313" key="2">
    <source>
        <dbReference type="EMBL" id="CAH6371373.1"/>
    </source>
</evidence>
<dbReference type="Pfam" id="PF12680">
    <property type="entry name" value="SnoaL_2"/>
    <property type="match status" value="1"/>
</dbReference>
<dbReference type="AlphaFoldDB" id="A0AAN2FHA7"/>
<dbReference type="Gene3D" id="3.10.450.50">
    <property type="match status" value="1"/>
</dbReference>
<name>A0AAN2FHA7_ENTAG</name>
<sequence>MNEEQQNQRVAVVKDYFRKLDSGDSSMMDLLTDDIQIYFPKFGVGYGKAEVARAAQGMMSTLQKIEHDFERMNILVAGDHIVVEGFESGISANGTPWPVKGRSEGRYCNVFQFDGLKIKRLHIYADPDFDSTHEERFLWPAVGMTRSGDI</sequence>
<keyword evidence="2" id="KW-0614">Plasmid</keyword>